<keyword evidence="6" id="KW-0411">Iron-sulfur</keyword>
<dbReference type="InterPro" id="IPR004027">
    <property type="entry name" value="SEC_C_motif"/>
</dbReference>
<dbReference type="InterPro" id="IPR023867">
    <property type="entry name" value="Sulphatase_maturase_rSAM"/>
</dbReference>
<dbReference type="Pfam" id="PF13186">
    <property type="entry name" value="SPASM"/>
    <property type="match status" value="1"/>
</dbReference>
<dbReference type="InterPro" id="IPR058240">
    <property type="entry name" value="rSAM_sf"/>
</dbReference>
<evidence type="ECO:0000256" key="6">
    <source>
        <dbReference type="ARBA" id="ARBA00023014"/>
    </source>
</evidence>
<organism evidence="10">
    <name type="scientific">Vibrio chaetopteri</name>
    <dbReference type="NCBI Taxonomy" id="3016528"/>
    <lineage>
        <taxon>Bacteria</taxon>
        <taxon>Pseudomonadati</taxon>
        <taxon>Pseudomonadota</taxon>
        <taxon>Gammaproteobacteria</taxon>
        <taxon>Vibrionales</taxon>
        <taxon>Vibrionaceae</taxon>
        <taxon>Vibrio</taxon>
    </lineage>
</organism>
<dbReference type="InterPro" id="IPR023885">
    <property type="entry name" value="4Fe4S-binding_SPASM_dom"/>
</dbReference>
<accession>A0AAU8BEH9</accession>
<name>A0AAU8BEH9_9VIBR</name>
<dbReference type="SFLD" id="SFLDG01386">
    <property type="entry name" value="main_SPASM_domain-containing"/>
    <property type="match status" value="1"/>
</dbReference>
<dbReference type="NCBIfam" id="TIGR03942">
    <property type="entry name" value="sulfatase_rSAM"/>
    <property type="match status" value="1"/>
</dbReference>
<dbReference type="PANTHER" id="PTHR43273">
    <property type="entry name" value="ANAEROBIC SULFATASE-MATURATING ENZYME HOMOLOG ASLB-RELATED"/>
    <property type="match status" value="1"/>
</dbReference>
<dbReference type="GO" id="GO:0046872">
    <property type="term" value="F:metal ion binding"/>
    <property type="evidence" value="ECO:0007669"/>
    <property type="project" value="UniProtKB-KW"/>
</dbReference>
<feature type="region of interest" description="Disordered" evidence="8">
    <location>
        <begin position="404"/>
        <end position="426"/>
    </location>
</feature>
<dbReference type="RefSeq" id="WP_353496520.1">
    <property type="nucleotide sequence ID" value="NZ_CP115920.1"/>
</dbReference>
<evidence type="ECO:0000256" key="1">
    <source>
        <dbReference type="ARBA" id="ARBA00001966"/>
    </source>
</evidence>
<dbReference type="InterPro" id="IPR047207">
    <property type="entry name" value="SPASM_anSME"/>
</dbReference>
<keyword evidence="5" id="KW-0408">Iron</keyword>
<dbReference type="SFLD" id="SFLDG01384">
    <property type="entry name" value="thioether_bond_formation_requi"/>
    <property type="match status" value="1"/>
</dbReference>
<dbReference type="InterPro" id="IPR013785">
    <property type="entry name" value="Aldolase_TIM"/>
</dbReference>
<comment type="cofactor">
    <cofactor evidence="1">
        <name>[4Fe-4S] cluster</name>
        <dbReference type="ChEBI" id="CHEBI:49883"/>
    </cofactor>
</comment>
<dbReference type="EMBL" id="CP115920">
    <property type="protein sequence ID" value="XCD15060.1"/>
    <property type="molecule type" value="Genomic_DNA"/>
</dbReference>
<dbReference type="PANTHER" id="PTHR43273:SF3">
    <property type="entry name" value="ANAEROBIC SULFATASE-MATURATING ENZYME HOMOLOG ASLB-RELATED"/>
    <property type="match status" value="1"/>
</dbReference>
<evidence type="ECO:0000256" key="7">
    <source>
        <dbReference type="ARBA" id="ARBA00023601"/>
    </source>
</evidence>
<sequence length="436" mass="50227">MQKITSCHVMAKPSGSVCNIDCKYCFYLEKDKLYPERQQNWRMTDETLELFIQQHIEAQQGEFVDFAWQGGEPTLLGLEFYQKVVALCDKYGEGKSIRHAFQTNGLQINDDWCRFFKQHNFLIGVSIDGPEDLHDHYRVTRSKRGTHSKVMAAITLLNKHAVEFNTLTVINAKNVHEPLRVYQFLKDIGSTYIQFIPLVEREVSRSEESLTLAKPGDTFSPVTPWSVNPKAYAKFLNTIFDYWVRHDVGQTFVQSFDSMLASWLGEPAGICVFSPRCGHAFALEANGDLYQCDHYVYPEYKLGNIHDSTIFAMNNSPAAIQFGKDKYETLNQKCLSCRYRFACNGGCPKHRFELGSNGKPDRNYLCHAYYEHFKHTEKSMTAMAHLLRQGRPASDIMRYFRQRTDTKPEAERRSIGRNSECPCGSGKKYKRCCARH</sequence>
<dbReference type="CDD" id="cd01335">
    <property type="entry name" value="Radical_SAM"/>
    <property type="match status" value="1"/>
</dbReference>
<dbReference type="KEGG" id="vck:PG915_10690"/>
<dbReference type="InterPro" id="IPR034491">
    <property type="entry name" value="Anaerob_Ser_sulfatase-maturase"/>
</dbReference>
<dbReference type="CDD" id="cd21120">
    <property type="entry name" value="SPASM_anSME"/>
    <property type="match status" value="1"/>
</dbReference>
<evidence type="ECO:0000256" key="5">
    <source>
        <dbReference type="ARBA" id="ARBA00023004"/>
    </source>
</evidence>
<keyword evidence="2" id="KW-0004">4Fe-4S</keyword>
<dbReference type="SFLD" id="SFLDS00029">
    <property type="entry name" value="Radical_SAM"/>
    <property type="match status" value="1"/>
</dbReference>
<proteinExistence type="inferred from homology"/>
<dbReference type="SUPFAM" id="SSF102114">
    <property type="entry name" value="Radical SAM enzymes"/>
    <property type="match status" value="1"/>
</dbReference>
<keyword evidence="4" id="KW-0479">Metal-binding</keyword>
<dbReference type="Pfam" id="PF04055">
    <property type="entry name" value="Radical_SAM"/>
    <property type="match status" value="1"/>
</dbReference>
<dbReference type="Gene3D" id="3.20.20.70">
    <property type="entry name" value="Aldolase class I"/>
    <property type="match status" value="1"/>
</dbReference>
<evidence type="ECO:0000256" key="8">
    <source>
        <dbReference type="SAM" id="MobiDB-lite"/>
    </source>
</evidence>
<feature type="domain" description="Radical SAM core" evidence="9">
    <location>
        <begin position="1"/>
        <end position="245"/>
    </location>
</feature>
<evidence type="ECO:0000256" key="4">
    <source>
        <dbReference type="ARBA" id="ARBA00022723"/>
    </source>
</evidence>
<comment type="similarity">
    <text evidence="7">Belongs to the radical SAM superfamily. Anaerobic sulfatase-maturating enzyme family.</text>
</comment>
<dbReference type="Pfam" id="PF02810">
    <property type="entry name" value="SEC-C"/>
    <property type="match status" value="1"/>
</dbReference>
<evidence type="ECO:0000259" key="9">
    <source>
        <dbReference type="PROSITE" id="PS51918"/>
    </source>
</evidence>
<dbReference type="PROSITE" id="PS51918">
    <property type="entry name" value="RADICAL_SAM"/>
    <property type="match status" value="1"/>
</dbReference>
<dbReference type="GO" id="GO:0051539">
    <property type="term" value="F:4 iron, 4 sulfur cluster binding"/>
    <property type="evidence" value="ECO:0007669"/>
    <property type="project" value="UniProtKB-KW"/>
</dbReference>
<dbReference type="SUPFAM" id="SSF103642">
    <property type="entry name" value="Sec-C motif"/>
    <property type="match status" value="1"/>
</dbReference>
<dbReference type="AlphaFoldDB" id="A0AAU8BEH9"/>
<dbReference type="SFLD" id="SFLDG01072">
    <property type="entry name" value="dehydrogenase_like"/>
    <property type="match status" value="1"/>
</dbReference>
<dbReference type="InterPro" id="IPR007197">
    <property type="entry name" value="rSAM"/>
</dbReference>
<evidence type="ECO:0000256" key="2">
    <source>
        <dbReference type="ARBA" id="ARBA00022485"/>
    </source>
</evidence>
<feature type="compositionally biased region" description="Basic and acidic residues" evidence="8">
    <location>
        <begin position="404"/>
        <end position="414"/>
    </location>
</feature>
<dbReference type="SFLD" id="SFLDG01067">
    <property type="entry name" value="SPASM/twitch_domain_containing"/>
    <property type="match status" value="1"/>
</dbReference>
<gene>
    <name evidence="10" type="ORF">PG915_10690</name>
</gene>
<evidence type="ECO:0000313" key="10">
    <source>
        <dbReference type="EMBL" id="XCD15060.1"/>
    </source>
</evidence>
<evidence type="ECO:0000256" key="3">
    <source>
        <dbReference type="ARBA" id="ARBA00022691"/>
    </source>
</evidence>
<keyword evidence="3" id="KW-0949">S-adenosyl-L-methionine</keyword>
<dbReference type="GO" id="GO:0016491">
    <property type="term" value="F:oxidoreductase activity"/>
    <property type="evidence" value="ECO:0007669"/>
    <property type="project" value="InterPro"/>
</dbReference>
<dbReference type="NCBIfam" id="TIGR04085">
    <property type="entry name" value="rSAM_more_4Fe4S"/>
    <property type="match status" value="1"/>
</dbReference>
<protein>
    <submittedName>
        <fullName evidence="10">Anaerobic sulfatase maturase</fullName>
    </submittedName>
</protein>
<dbReference type="SFLD" id="SFLDF00285">
    <property type="entry name" value="anaerobic_Ser-type_sulfatase-m"/>
    <property type="match status" value="1"/>
</dbReference>
<reference evidence="10" key="1">
    <citation type="submission" date="2023-01" db="EMBL/GenBank/DDBJ databases">
        <title>Vibrio sp. CB1-14 genome sequencing.</title>
        <authorList>
            <person name="Otstavnykh N."/>
            <person name="Isaeva M."/>
            <person name="Meleshko D."/>
        </authorList>
    </citation>
    <scope>NUCLEOTIDE SEQUENCE</scope>
    <source>
        <strain evidence="10">CB1-14</strain>
    </source>
</reference>